<dbReference type="OrthoDB" id="416834at2759"/>
<dbReference type="GO" id="GO:0000026">
    <property type="term" value="F:alpha-1,2-mannosyltransferase activity"/>
    <property type="evidence" value="ECO:0007669"/>
    <property type="project" value="TreeGrafter"/>
</dbReference>
<keyword evidence="10 12" id="KW-0472">Membrane</keyword>
<evidence type="ECO:0000256" key="5">
    <source>
        <dbReference type="ARBA" id="ARBA00022676"/>
    </source>
</evidence>
<feature type="transmembrane region" description="Helical" evidence="12">
    <location>
        <begin position="416"/>
        <end position="435"/>
    </location>
</feature>
<evidence type="ECO:0000313" key="13">
    <source>
        <dbReference type="EMBL" id="SCW01902.1"/>
    </source>
</evidence>
<reference evidence="14" key="1">
    <citation type="submission" date="2016-03" db="EMBL/GenBank/DDBJ databases">
        <authorList>
            <person name="Devillers H."/>
        </authorList>
    </citation>
    <scope>NUCLEOTIDE SEQUENCE [LARGE SCALE GENOMIC DNA]</scope>
</reference>
<keyword evidence="8 12" id="KW-0256">Endoplasmic reticulum</keyword>
<feature type="transmembrane region" description="Helical" evidence="12">
    <location>
        <begin position="246"/>
        <end position="262"/>
    </location>
</feature>
<dbReference type="UniPathway" id="UPA00196"/>
<dbReference type="Pfam" id="PF03901">
    <property type="entry name" value="Glyco_transf_22"/>
    <property type="match status" value="1"/>
</dbReference>
<evidence type="ECO:0000256" key="7">
    <source>
        <dbReference type="ARBA" id="ARBA00022692"/>
    </source>
</evidence>
<evidence type="ECO:0000256" key="4">
    <source>
        <dbReference type="ARBA" id="ARBA00022502"/>
    </source>
</evidence>
<sequence length="595" mass="70372">MSKQKSKEKRSLLVPLIIFRILNSLLTRSFFQADEFWQSLEPAHYKAFGYGELTWEWREGLRSYAFPLLFEIAYHVVELMTRLSAWIVEGNVELFTMFVKWVFPNSALAWEMVFEMQKFPVELNEFIDYYGTIFAPKILMSLFAAIGEYYLIKFIRKIYLLTLTDKEDKRSLDTTSVVQISAVLTLTNFFNCFLITRPFINSFEMILTTIALYFWDWTGGDMISSSDFTYSLSLAFFTSLQRPTNAFLWIILGSFLSLSLLSKRAYCKLAYLFSKLIITFVGTFTANMAIDYYFYGEIVFPVFKFVQFNFTTSLSKFYGQAPWHFHLIQSLPIILGYNIPFFIHGFFSRTTTKRFSPFFTDPFFQFRIVIIISVLIYSLISHKEFRFIYSLQPFFILFSTVSLLRLRGSSLSRLKWIIWGVPCLSMIASFLLCTLHETGVVEVIHFLHDIPDIQSLGFVMPCHSTPWQSHLHRDNIPDLWYITCEPPLHLMNDPEANSKLAAYMDESDYLYDDIPKFIYQHFPPVFRKNLRTPEKAYRHEWPEFLVIFEQLDTEYMKGFLQDSGYIEFKRFFNTLQHWDPRRSGDVIVYYKPTFY</sequence>
<dbReference type="InterPro" id="IPR005599">
    <property type="entry name" value="GPI_mannosylTrfase"/>
</dbReference>
<dbReference type="OMA" id="HEWPDYL"/>
<dbReference type="PANTHER" id="PTHR22760">
    <property type="entry name" value="GLYCOSYLTRANSFERASE"/>
    <property type="match status" value="1"/>
</dbReference>
<evidence type="ECO:0000256" key="1">
    <source>
        <dbReference type="ARBA" id="ARBA00004477"/>
    </source>
</evidence>
<dbReference type="Proteomes" id="UP000190831">
    <property type="component" value="Chromosome E"/>
</dbReference>
<feature type="transmembrane region" description="Helical" evidence="12">
    <location>
        <begin position="387"/>
        <end position="404"/>
    </location>
</feature>
<proteinExistence type="inferred from homology"/>
<dbReference type="STRING" id="4955.A0A1G4MDE0"/>
<accession>A0A1G4MDE0</accession>
<keyword evidence="7 12" id="KW-0812">Transmembrane</keyword>
<dbReference type="GO" id="GO:0005789">
    <property type="term" value="C:endoplasmic reticulum membrane"/>
    <property type="evidence" value="ECO:0007669"/>
    <property type="project" value="UniProtKB-SubCell"/>
</dbReference>
<dbReference type="AlphaFoldDB" id="A0A1G4MDE0"/>
<gene>
    <name evidence="13" type="ORF">LAFE_0E09780G</name>
</gene>
<feature type="transmembrane region" description="Helical" evidence="12">
    <location>
        <begin position="269"/>
        <end position="286"/>
    </location>
</feature>
<dbReference type="PANTHER" id="PTHR22760:SF4">
    <property type="entry name" value="GPI MANNOSYLTRANSFERASE 3"/>
    <property type="match status" value="1"/>
</dbReference>
<evidence type="ECO:0000256" key="9">
    <source>
        <dbReference type="ARBA" id="ARBA00022989"/>
    </source>
</evidence>
<comment type="function">
    <text evidence="11">Mannosyltransferase involved in glycosylphosphatidylinositol-anchor biosynthesis. Transfers the third mannose to Man2-GlcN-acyl-PI during GPI precursor assembly.</text>
</comment>
<comment type="subcellular location">
    <subcellularLocation>
        <location evidence="1 12">Endoplasmic reticulum membrane</location>
        <topology evidence="1 12">Multi-pass membrane protein</topology>
    </subcellularLocation>
</comment>
<keyword evidence="6" id="KW-0808">Transferase</keyword>
<evidence type="ECO:0000256" key="12">
    <source>
        <dbReference type="RuleBase" id="RU363075"/>
    </source>
</evidence>
<evidence type="ECO:0000256" key="6">
    <source>
        <dbReference type="ARBA" id="ARBA00022679"/>
    </source>
</evidence>
<protein>
    <recommendedName>
        <fullName evidence="12">Mannosyltransferase</fullName>
        <ecNumber evidence="12">2.4.1.-</ecNumber>
    </recommendedName>
</protein>
<feature type="transmembrane region" description="Helical" evidence="12">
    <location>
        <begin position="323"/>
        <end position="343"/>
    </location>
</feature>
<evidence type="ECO:0000313" key="14">
    <source>
        <dbReference type="Proteomes" id="UP000190831"/>
    </source>
</evidence>
<feature type="transmembrane region" description="Helical" evidence="12">
    <location>
        <begin position="129"/>
        <end position="151"/>
    </location>
</feature>
<keyword evidence="5 12" id="KW-0328">Glycosyltransferase</keyword>
<keyword evidence="9 12" id="KW-1133">Transmembrane helix</keyword>
<comment type="pathway">
    <text evidence="2">Glycolipid biosynthesis; glycosylphosphatidylinositol-anchor biosynthesis.</text>
</comment>
<comment type="similarity">
    <text evidence="3">Belongs to the glycosyltransferase 22 family. PIGB subfamily.</text>
</comment>
<dbReference type="EC" id="2.4.1.-" evidence="12"/>
<dbReference type="EMBL" id="LT598488">
    <property type="protein sequence ID" value="SCW01902.1"/>
    <property type="molecule type" value="Genomic_DNA"/>
</dbReference>
<evidence type="ECO:0000256" key="3">
    <source>
        <dbReference type="ARBA" id="ARBA00006065"/>
    </source>
</evidence>
<dbReference type="GO" id="GO:0006506">
    <property type="term" value="P:GPI anchor biosynthetic process"/>
    <property type="evidence" value="ECO:0007669"/>
    <property type="project" value="UniProtKB-UniPathway"/>
</dbReference>
<name>A0A1G4MDE0_LACFM</name>
<evidence type="ECO:0000256" key="2">
    <source>
        <dbReference type="ARBA" id="ARBA00004687"/>
    </source>
</evidence>
<organism evidence="13 14">
    <name type="scientific">Lachancea fermentati</name>
    <name type="common">Zygosaccharomyces fermentati</name>
    <dbReference type="NCBI Taxonomy" id="4955"/>
    <lineage>
        <taxon>Eukaryota</taxon>
        <taxon>Fungi</taxon>
        <taxon>Dikarya</taxon>
        <taxon>Ascomycota</taxon>
        <taxon>Saccharomycotina</taxon>
        <taxon>Saccharomycetes</taxon>
        <taxon>Saccharomycetales</taxon>
        <taxon>Saccharomycetaceae</taxon>
        <taxon>Lachancea</taxon>
    </lineage>
</organism>
<evidence type="ECO:0000256" key="10">
    <source>
        <dbReference type="ARBA" id="ARBA00023136"/>
    </source>
</evidence>
<keyword evidence="4" id="KW-0337">GPI-anchor biosynthesis</keyword>
<evidence type="ECO:0000256" key="11">
    <source>
        <dbReference type="ARBA" id="ARBA00024708"/>
    </source>
</evidence>
<evidence type="ECO:0000256" key="8">
    <source>
        <dbReference type="ARBA" id="ARBA00022824"/>
    </source>
</evidence>
<feature type="transmembrane region" description="Helical" evidence="12">
    <location>
        <begin position="363"/>
        <end position="380"/>
    </location>
</feature>
<keyword evidence="14" id="KW-1185">Reference proteome</keyword>